<protein>
    <submittedName>
        <fullName evidence="1">Uncharacterized protein</fullName>
    </submittedName>
</protein>
<evidence type="ECO:0000313" key="2">
    <source>
        <dbReference type="Proteomes" id="UP000626109"/>
    </source>
</evidence>
<reference evidence="1" key="1">
    <citation type="submission" date="2021-02" db="EMBL/GenBank/DDBJ databases">
        <authorList>
            <person name="Dougan E. K."/>
            <person name="Rhodes N."/>
            <person name="Thang M."/>
            <person name="Chan C."/>
        </authorList>
    </citation>
    <scope>NUCLEOTIDE SEQUENCE</scope>
</reference>
<dbReference type="EMBL" id="CAJNNW010001328">
    <property type="protein sequence ID" value="CAE8637251.1"/>
    <property type="molecule type" value="Genomic_DNA"/>
</dbReference>
<proteinExistence type="predicted"/>
<comment type="caution">
    <text evidence="1">The sequence shown here is derived from an EMBL/GenBank/DDBJ whole genome shotgun (WGS) entry which is preliminary data.</text>
</comment>
<sequence>MTVLQLRNSLWDDGHSDFAGRLSDTELKLRLMRVKAQFLTQLLRVIGDEEQKDVSATDAFLSGGGDKNQNFDISEFEEEEEEESYVMAMQP</sequence>
<name>A0A813HHT3_POLGL</name>
<gene>
    <name evidence="1" type="ORF">PGLA2088_LOCUS1668</name>
</gene>
<dbReference type="AlphaFoldDB" id="A0A813HHT3"/>
<dbReference type="Proteomes" id="UP000626109">
    <property type="component" value="Unassembled WGS sequence"/>
</dbReference>
<organism evidence="1 2">
    <name type="scientific">Polarella glacialis</name>
    <name type="common">Dinoflagellate</name>
    <dbReference type="NCBI Taxonomy" id="89957"/>
    <lineage>
        <taxon>Eukaryota</taxon>
        <taxon>Sar</taxon>
        <taxon>Alveolata</taxon>
        <taxon>Dinophyceae</taxon>
        <taxon>Suessiales</taxon>
        <taxon>Suessiaceae</taxon>
        <taxon>Polarella</taxon>
    </lineage>
</organism>
<accession>A0A813HHT3</accession>
<evidence type="ECO:0000313" key="1">
    <source>
        <dbReference type="EMBL" id="CAE8637251.1"/>
    </source>
</evidence>